<dbReference type="InterPro" id="IPR006179">
    <property type="entry name" value="5_nucleotidase/apyrase"/>
</dbReference>
<keyword evidence="1" id="KW-0378">Hydrolase</keyword>
<reference evidence="3 4" key="1">
    <citation type="submission" date="2019-04" db="EMBL/GenBank/DDBJ databases">
        <authorList>
            <person name="Park S."/>
            <person name="Yoon J.-H."/>
        </authorList>
    </citation>
    <scope>NUCLEOTIDE SEQUENCE [LARGE SCALE GENOMIC DNA]</scope>
    <source>
        <strain evidence="3 4">HJM-18</strain>
    </source>
</reference>
<dbReference type="Pfam" id="PF02872">
    <property type="entry name" value="5_nucleotid_C"/>
    <property type="match status" value="1"/>
</dbReference>
<keyword evidence="1" id="KW-0547">Nucleotide-binding</keyword>
<feature type="domain" description="5'-Nucleotidase C-terminal" evidence="2">
    <location>
        <begin position="403"/>
        <end position="589"/>
    </location>
</feature>
<dbReference type="InterPro" id="IPR008334">
    <property type="entry name" value="5'-Nucleotdase_C"/>
</dbReference>
<dbReference type="GO" id="GO:0009166">
    <property type="term" value="P:nucleotide catabolic process"/>
    <property type="evidence" value="ECO:0007669"/>
    <property type="project" value="InterPro"/>
</dbReference>
<dbReference type="InterPro" id="IPR036907">
    <property type="entry name" value="5'-Nucleotdase_C_sf"/>
</dbReference>
<feature type="chain" id="PRO_5021513765" evidence="1">
    <location>
        <begin position="26"/>
        <end position="662"/>
    </location>
</feature>
<evidence type="ECO:0000259" key="2">
    <source>
        <dbReference type="Pfam" id="PF02872"/>
    </source>
</evidence>
<dbReference type="EMBL" id="SRPF01000001">
    <property type="protein sequence ID" value="TGN41115.1"/>
    <property type="molecule type" value="Genomic_DNA"/>
</dbReference>
<sequence>MTQPFAGKVLLLALAVSLTACTDTADESDVDDLRDDLNSLSDQVNNDETFELQLLHLADMDGSNVDALANVGHLAAIVDGLRRQYPDNTLFVSSGDNYIPGSRYTASADDSFNTVTGVATPGAGRADIAFLNAMGLEVSAVGNHDLDSGTSAFASLVSADANWAGAQFPYLSTNLDFSTDANVSSLAVTNGQEASSIPSSLAGNAVVTVNGEAIGLVGAVTPTLENLTSTGDITVLPANDSVSDLAAVIQSSVDELTAEGIDKIILLAHMQQISVEKQLAGLLEDVDIIVAGGSNTLLADYNDRLLDGDTAADTYPLLYTSAKNEPVMLVNVDGDYKYLGRLLVEFDSQGRVILNSLNPLVSGVYSAEQDTVDAVGGMANATVDNIVDAVNDVLIAQEGTILGNTSVYLNGQRSSVRSEETNLGNLTADANLWYAQQYDPTAEISIKNGGGIRADIGSFAFPAGSTDVADLEYFPPEAFPAAGKENGDISQFDIQSALAFNNGLALVDVTAGELKAIVEHSVSTVGAGAFPQVGGMSFTYDPEATAGSRVTELSVGATDVVIGGAVQAVGPFRLTTLSFLADGGDGYPIPETNRVDLVADAGVATSVDMSADDPGASDFAITGSEQDALAEYLQAFFADSNTPFSNADSIVSGANDERIMTP</sequence>
<proteinExistence type="inferred from homology"/>
<dbReference type="GO" id="GO:0008253">
    <property type="term" value="F:5'-nucleotidase activity"/>
    <property type="evidence" value="ECO:0007669"/>
    <property type="project" value="TreeGrafter"/>
</dbReference>
<evidence type="ECO:0000313" key="3">
    <source>
        <dbReference type="EMBL" id="TGN41115.1"/>
    </source>
</evidence>
<gene>
    <name evidence="3" type="ORF">E5Q11_00740</name>
</gene>
<dbReference type="InterPro" id="IPR029052">
    <property type="entry name" value="Metallo-depent_PP-like"/>
</dbReference>
<organism evidence="3 4">
    <name type="scientific">Marinobacter confluentis</name>
    <dbReference type="NCBI Taxonomy" id="1697557"/>
    <lineage>
        <taxon>Bacteria</taxon>
        <taxon>Pseudomonadati</taxon>
        <taxon>Pseudomonadota</taxon>
        <taxon>Gammaproteobacteria</taxon>
        <taxon>Pseudomonadales</taxon>
        <taxon>Marinobacteraceae</taxon>
        <taxon>Marinobacter</taxon>
    </lineage>
</organism>
<keyword evidence="4" id="KW-1185">Reference proteome</keyword>
<dbReference type="SUPFAM" id="SSF56300">
    <property type="entry name" value="Metallo-dependent phosphatases"/>
    <property type="match status" value="1"/>
</dbReference>
<dbReference type="OrthoDB" id="9803927at2"/>
<comment type="caution">
    <text evidence="3">The sequence shown here is derived from an EMBL/GenBank/DDBJ whole genome shotgun (WGS) entry which is preliminary data.</text>
</comment>
<dbReference type="GO" id="GO:0030288">
    <property type="term" value="C:outer membrane-bounded periplasmic space"/>
    <property type="evidence" value="ECO:0007669"/>
    <property type="project" value="TreeGrafter"/>
</dbReference>
<dbReference type="Gene3D" id="3.60.21.10">
    <property type="match status" value="1"/>
</dbReference>
<evidence type="ECO:0000313" key="4">
    <source>
        <dbReference type="Proteomes" id="UP000298325"/>
    </source>
</evidence>
<dbReference type="RefSeq" id="WP_135801502.1">
    <property type="nucleotide sequence ID" value="NZ_SRPF01000001.1"/>
</dbReference>
<evidence type="ECO:0000256" key="1">
    <source>
        <dbReference type="RuleBase" id="RU362119"/>
    </source>
</evidence>
<name>A0A4Z1BSX2_9GAMM</name>
<comment type="similarity">
    <text evidence="1">Belongs to the 5'-nucleotidase family.</text>
</comment>
<protein>
    <submittedName>
        <fullName evidence="3">Bifunctional metallophosphatase/5'-nucleotidase</fullName>
    </submittedName>
</protein>
<dbReference type="Gene3D" id="3.90.780.10">
    <property type="entry name" value="5'-Nucleotidase, C-terminal domain"/>
    <property type="match status" value="1"/>
</dbReference>
<dbReference type="PRINTS" id="PR01607">
    <property type="entry name" value="APYRASEFAMLY"/>
</dbReference>
<dbReference type="PANTHER" id="PTHR11575:SF24">
    <property type="entry name" value="5'-NUCLEOTIDASE"/>
    <property type="match status" value="1"/>
</dbReference>
<dbReference type="GO" id="GO:0008768">
    <property type="term" value="F:UDP-sugar diphosphatase activity"/>
    <property type="evidence" value="ECO:0007669"/>
    <property type="project" value="TreeGrafter"/>
</dbReference>
<dbReference type="Proteomes" id="UP000298325">
    <property type="component" value="Unassembled WGS sequence"/>
</dbReference>
<dbReference type="PANTHER" id="PTHR11575">
    <property type="entry name" value="5'-NUCLEOTIDASE-RELATED"/>
    <property type="match status" value="1"/>
</dbReference>
<dbReference type="SUPFAM" id="SSF55816">
    <property type="entry name" value="5'-nucleotidase (syn. UDP-sugar hydrolase), C-terminal domain"/>
    <property type="match status" value="1"/>
</dbReference>
<accession>A0A4Z1BSX2</accession>
<feature type="signal peptide" evidence="1">
    <location>
        <begin position="1"/>
        <end position="25"/>
    </location>
</feature>
<keyword evidence="1" id="KW-0732">Signal</keyword>
<dbReference type="AlphaFoldDB" id="A0A4Z1BSX2"/>
<dbReference type="GO" id="GO:0000166">
    <property type="term" value="F:nucleotide binding"/>
    <property type="evidence" value="ECO:0007669"/>
    <property type="project" value="UniProtKB-KW"/>
</dbReference>